<reference evidence="5 6" key="1">
    <citation type="submission" date="2021-11" db="EMBL/GenBank/DDBJ databases">
        <authorList>
            <person name="Lee D.-H."/>
            <person name="Kim S.-B."/>
        </authorList>
    </citation>
    <scope>NUCLEOTIDE SEQUENCE [LARGE SCALE GENOMIC DNA]</scope>
    <source>
        <strain evidence="5 6">KCTC 52223</strain>
    </source>
</reference>
<proteinExistence type="inferred from homology"/>
<organism evidence="5 6">
    <name type="scientific">Reyranella aquatilis</name>
    <dbReference type="NCBI Taxonomy" id="2035356"/>
    <lineage>
        <taxon>Bacteria</taxon>
        <taxon>Pseudomonadati</taxon>
        <taxon>Pseudomonadota</taxon>
        <taxon>Alphaproteobacteria</taxon>
        <taxon>Hyphomicrobiales</taxon>
        <taxon>Reyranellaceae</taxon>
        <taxon>Reyranella</taxon>
    </lineage>
</organism>
<comment type="similarity">
    <text evidence="1 4">Belongs to the 5-formyltetrahydrofolate cyclo-ligase family.</text>
</comment>
<keyword evidence="6" id="KW-1185">Reference proteome</keyword>
<keyword evidence="3 4" id="KW-0067">ATP-binding</keyword>
<gene>
    <name evidence="5" type="ORF">LJ725_04180</name>
</gene>
<evidence type="ECO:0000256" key="1">
    <source>
        <dbReference type="ARBA" id="ARBA00010638"/>
    </source>
</evidence>
<comment type="catalytic activity">
    <reaction evidence="4">
        <text>(6S)-5-formyl-5,6,7,8-tetrahydrofolate + ATP = (6R)-5,10-methenyltetrahydrofolate + ADP + phosphate</text>
        <dbReference type="Rhea" id="RHEA:10488"/>
        <dbReference type="ChEBI" id="CHEBI:30616"/>
        <dbReference type="ChEBI" id="CHEBI:43474"/>
        <dbReference type="ChEBI" id="CHEBI:57455"/>
        <dbReference type="ChEBI" id="CHEBI:57457"/>
        <dbReference type="ChEBI" id="CHEBI:456216"/>
        <dbReference type="EC" id="6.3.3.2"/>
    </reaction>
</comment>
<evidence type="ECO:0000256" key="2">
    <source>
        <dbReference type="ARBA" id="ARBA00022741"/>
    </source>
</evidence>
<dbReference type="PANTHER" id="PTHR23407">
    <property type="entry name" value="ATPASE INHIBITOR/5-FORMYLTETRAHYDROFOLATE CYCLO-LIGASE"/>
    <property type="match status" value="1"/>
</dbReference>
<evidence type="ECO:0000313" key="5">
    <source>
        <dbReference type="EMBL" id="MCC8428150.1"/>
    </source>
</evidence>
<accession>A0ABS8KQ14</accession>
<evidence type="ECO:0000256" key="4">
    <source>
        <dbReference type="RuleBase" id="RU361279"/>
    </source>
</evidence>
<sequence length="191" mass="21054">MTLIDTKRALRADMAARRQSLGESMRRAAAASLRDLFFLEAPIRLPAVVSGFWPIRDEIDVRPLMDALVDAGAQLVLPVVQGRGQRLLFRAWRPGEPLEAGVFGTLQPPASSETREPDALLVPMLACDGEGWRLGYGGGFYDRTLADLRSRRSVTAIGVGFDLQLVPEVPHGADDQRLDWLLTDRRACAFV</sequence>
<comment type="caution">
    <text evidence="5">The sequence shown here is derived from an EMBL/GenBank/DDBJ whole genome shotgun (WGS) entry which is preliminary data.</text>
</comment>
<dbReference type="RefSeq" id="WP_230549347.1">
    <property type="nucleotide sequence ID" value="NZ_JAJISD010000001.1"/>
</dbReference>
<dbReference type="SUPFAM" id="SSF100950">
    <property type="entry name" value="NagB/RpiA/CoA transferase-like"/>
    <property type="match status" value="1"/>
</dbReference>
<evidence type="ECO:0000313" key="6">
    <source>
        <dbReference type="Proteomes" id="UP001198862"/>
    </source>
</evidence>
<dbReference type="Gene3D" id="3.40.50.10420">
    <property type="entry name" value="NagB/RpiA/CoA transferase-like"/>
    <property type="match status" value="1"/>
</dbReference>
<dbReference type="Proteomes" id="UP001198862">
    <property type="component" value="Unassembled WGS sequence"/>
</dbReference>
<comment type="cofactor">
    <cofactor evidence="4">
        <name>Mg(2+)</name>
        <dbReference type="ChEBI" id="CHEBI:18420"/>
    </cofactor>
</comment>
<dbReference type="PANTHER" id="PTHR23407:SF1">
    <property type="entry name" value="5-FORMYLTETRAHYDROFOLATE CYCLO-LIGASE"/>
    <property type="match status" value="1"/>
</dbReference>
<name>A0ABS8KQ14_9HYPH</name>
<protein>
    <recommendedName>
        <fullName evidence="4">5-formyltetrahydrofolate cyclo-ligase</fullName>
        <ecNumber evidence="4">6.3.3.2</ecNumber>
    </recommendedName>
</protein>
<dbReference type="NCBIfam" id="TIGR02727">
    <property type="entry name" value="MTHFS_bact"/>
    <property type="match status" value="1"/>
</dbReference>
<dbReference type="InterPro" id="IPR024185">
    <property type="entry name" value="FTHF_cligase-like_sf"/>
</dbReference>
<keyword evidence="2 4" id="KW-0547">Nucleotide-binding</keyword>
<dbReference type="InterPro" id="IPR002698">
    <property type="entry name" value="FTHF_cligase"/>
</dbReference>
<dbReference type="InterPro" id="IPR037171">
    <property type="entry name" value="NagB/RpiA_transferase-like"/>
</dbReference>
<dbReference type="GO" id="GO:0030272">
    <property type="term" value="F:5-formyltetrahydrofolate cyclo-ligase activity"/>
    <property type="evidence" value="ECO:0007669"/>
    <property type="project" value="UniProtKB-EC"/>
</dbReference>
<dbReference type="EC" id="6.3.3.2" evidence="4"/>
<keyword evidence="4" id="KW-0460">Magnesium</keyword>
<keyword evidence="4" id="KW-0479">Metal-binding</keyword>
<dbReference type="EMBL" id="JAJISD010000001">
    <property type="protein sequence ID" value="MCC8428150.1"/>
    <property type="molecule type" value="Genomic_DNA"/>
</dbReference>
<dbReference type="PIRSF" id="PIRSF006806">
    <property type="entry name" value="FTHF_cligase"/>
    <property type="match status" value="1"/>
</dbReference>
<dbReference type="Pfam" id="PF01812">
    <property type="entry name" value="5-FTHF_cyc-lig"/>
    <property type="match status" value="1"/>
</dbReference>
<evidence type="ECO:0000256" key="3">
    <source>
        <dbReference type="ARBA" id="ARBA00022840"/>
    </source>
</evidence>
<keyword evidence="5" id="KW-0436">Ligase</keyword>